<evidence type="ECO:0000313" key="2">
    <source>
        <dbReference type="Proteomes" id="UP001238088"/>
    </source>
</evidence>
<comment type="caution">
    <text evidence="1">The sequence shown here is derived from an EMBL/GenBank/DDBJ whole genome shotgun (WGS) entry which is preliminary data.</text>
</comment>
<dbReference type="EMBL" id="JAUSUB010000013">
    <property type="protein sequence ID" value="MDQ0271228.1"/>
    <property type="molecule type" value="Genomic_DNA"/>
</dbReference>
<evidence type="ECO:0000313" key="1">
    <source>
        <dbReference type="EMBL" id="MDQ0271228.1"/>
    </source>
</evidence>
<keyword evidence="2" id="KW-1185">Reference proteome</keyword>
<sequence>MLGNRKIRDITPVTKTNLSIEQKKIIVTKIDKLLKKISIQENEVINDLYYLKRKFVSDSLEENDLEKLNKILLLKPRLRFNCF</sequence>
<accession>A0ABU0AIZ3</accession>
<proteinExistence type="predicted"/>
<dbReference type="RefSeq" id="WP_307476240.1">
    <property type="nucleotide sequence ID" value="NZ_JAUSUB010000013.1"/>
</dbReference>
<protein>
    <submittedName>
        <fullName evidence="1">Uncharacterized protein</fullName>
    </submittedName>
</protein>
<dbReference type="Proteomes" id="UP001238088">
    <property type="component" value="Unassembled WGS sequence"/>
</dbReference>
<gene>
    <name evidence="1" type="ORF">J2S17_003116</name>
</gene>
<reference evidence="1 2" key="1">
    <citation type="submission" date="2023-07" db="EMBL/GenBank/DDBJ databases">
        <title>Genomic Encyclopedia of Type Strains, Phase IV (KMG-IV): sequencing the most valuable type-strain genomes for metagenomic binning, comparative biology and taxonomic classification.</title>
        <authorList>
            <person name="Goeker M."/>
        </authorList>
    </citation>
    <scope>NUCLEOTIDE SEQUENCE [LARGE SCALE GENOMIC DNA]</scope>
    <source>
        <strain evidence="1 2">DSM 23494</strain>
    </source>
</reference>
<name>A0ABU0AIZ3_9BACI</name>
<organism evidence="1 2">
    <name type="scientific">Cytobacillus purgationiresistens</name>
    <dbReference type="NCBI Taxonomy" id="863449"/>
    <lineage>
        <taxon>Bacteria</taxon>
        <taxon>Bacillati</taxon>
        <taxon>Bacillota</taxon>
        <taxon>Bacilli</taxon>
        <taxon>Bacillales</taxon>
        <taxon>Bacillaceae</taxon>
        <taxon>Cytobacillus</taxon>
    </lineage>
</organism>